<dbReference type="Pfam" id="PF01107">
    <property type="entry name" value="MP"/>
    <property type="match status" value="1"/>
</dbReference>
<feature type="non-terminal residue" evidence="1">
    <location>
        <position position="1"/>
    </location>
</feature>
<evidence type="ECO:0000313" key="1">
    <source>
        <dbReference type="EMBL" id="GAV59778.1"/>
    </source>
</evidence>
<dbReference type="Proteomes" id="UP000187406">
    <property type="component" value="Unassembled WGS sequence"/>
</dbReference>
<protein>
    <submittedName>
        <fullName evidence="1">MP domain-containing protein</fullName>
    </submittedName>
</protein>
<name>A0A1Q3AVM4_CEPFO</name>
<sequence length="160" mass="17908">KSFKYIHFALVQITIKSLTQQGLNNSILSCLRDAGHLIFDDSLIGAIEKSLCNDPVYFNGYPDLSISLTDTNLLETLKINIKLHCYNMLAGSKIIAIIHHVHYKATNSICPKSLVHLTQGETTIMKCATKDSNMLTPHKIKLSDINIHEDRCLQTVCQDP</sequence>
<dbReference type="EMBL" id="BDDD01000124">
    <property type="protein sequence ID" value="GAV59778.1"/>
    <property type="molecule type" value="Genomic_DNA"/>
</dbReference>
<gene>
    <name evidence="1" type="ORF">CFOL_v3_03309</name>
</gene>
<proteinExistence type="predicted"/>
<dbReference type="InterPro" id="IPR028919">
    <property type="entry name" value="Viral_movement"/>
</dbReference>
<dbReference type="OrthoDB" id="1429427at2759"/>
<dbReference type="AlphaFoldDB" id="A0A1Q3AVM4"/>
<dbReference type="PANTHER" id="PTHR47599:SF4">
    <property type="entry name" value="POLYPROTEIN"/>
    <property type="match status" value="1"/>
</dbReference>
<dbReference type="InParanoid" id="A0A1Q3AVM4"/>
<dbReference type="PANTHER" id="PTHR47599">
    <property type="entry name" value="CELL-TO-CELL MOVEMENT PROTEIN"/>
    <property type="match status" value="1"/>
</dbReference>
<keyword evidence="2" id="KW-1185">Reference proteome</keyword>
<dbReference type="InterPro" id="IPR051596">
    <property type="entry name" value="Caulimoviridae_Movement"/>
</dbReference>
<evidence type="ECO:0000313" key="2">
    <source>
        <dbReference type="Proteomes" id="UP000187406"/>
    </source>
</evidence>
<accession>A0A1Q3AVM4</accession>
<feature type="non-terminal residue" evidence="1">
    <location>
        <position position="160"/>
    </location>
</feature>
<organism evidence="1 2">
    <name type="scientific">Cephalotus follicularis</name>
    <name type="common">Albany pitcher plant</name>
    <dbReference type="NCBI Taxonomy" id="3775"/>
    <lineage>
        <taxon>Eukaryota</taxon>
        <taxon>Viridiplantae</taxon>
        <taxon>Streptophyta</taxon>
        <taxon>Embryophyta</taxon>
        <taxon>Tracheophyta</taxon>
        <taxon>Spermatophyta</taxon>
        <taxon>Magnoliopsida</taxon>
        <taxon>eudicotyledons</taxon>
        <taxon>Gunneridae</taxon>
        <taxon>Pentapetalae</taxon>
        <taxon>rosids</taxon>
        <taxon>fabids</taxon>
        <taxon>Oxalidales</taxon>
        <taxon>Cephalotaceae</taxon>
        <taxon>Cephalotus</taxon>
    </lineage>
</organism>
<comment type="caution">
    <text evidence="1">The sequence shown here is derived from an EMBL/GenBank/DDBJ whole genome shotgun (WGS) entry which is preliminary data.</text>
</comment>
<reference evidence="2" key="1">
    <citation type="submission" date="2016-04" db="EMBL/GenBank/DDBJ databases">
        <title>Cephalotus genome sequencing.</title>
        <authorList>
            <person name="Fukushima K."/>
            <person name="Hasebe M."/>
            <person name="Fang X."/>
        </authorList>
    </citation>
    <scope>NUCLEOTIDE SEQUENCE [LARGE SCALE GENOMIC DNA]</scope>
    <source>
        <strain evidence="2">cv. St1</strain>
    </source>
</reference>